<dbReference type="PRINTS" id="PR00502">
    <property type="entry name" value="NUDIXFAMILY"/>
</dbReference>
<evidence type="ECO:0000313" key="6">
    <source>
        <dbReference type="Proteomes" id="UP001595896"/>
    </source>
</evidence>
<organism evidence="5 6">
    <name type="scientific">Bacillus daqingensis</name>
    <dbReference type="NCBI Taxonomy" id="872396"/>
    <lineage>
        <taxon>Bacteria</taxon>
        <taxon>Bacillati</taxon>
        <taxon>Bacillota</taxon>
        <taxon>Bacilli</taxon>
        <taxon>Bacillales</taxon>
        <taxon>Bacillaceae</taxon>
        <taxon>Bacillus</taxon>
    </lineage>
</organism>
<evidence type="ECO:0000256" key="3">
    <source>
        <dbReference type="RuleBase" id="RU003476"/>
    </source>
</evidence>
<evidence type="ECO:0000313" key="5">
    <source>
        <dbReference type="EMBL" id="MFC4737036.1"/>
    </source>
</evidence>
<dbReference type="Pfam" id="PF00293">
    <property type="entry name" value="NUDIX"/>
    <property type="match status" value="1"/>
</dbReference>
<evidence type="ECO:0000259" key="4">
    <source>
        <dbReference type="PROSITE" id="PS51462"/>
    </source>
</evidence>
<dbReference type="PROSITE" id="PS51462">
    <property type="entry name" value="NUDIX"/>
    <property type="match status" value="1"/>
</dbReference>
<accession>A0ABV9NXH5</accession>
<dbReference type="SUPFAM" id="SSF55811">
    <property type="entry name" value="Nudix"/>
    <property type="match status" value="1"/>
</dbReference>
<comment type="cofactor">
    <cofactor evidence="1">
        <name>Mg(2+)</name>
        <dbReference type="ChEBI" id="CHEBI:18420"/>
    </cofactor>
</comment>
<comment type="caution">
    <text evidence="5">The sequence shown here is derived from an EMBL/GenBank/DDBJ whole genome shotgun (WGS) entry which is preliminary data.</text>
</comment>
<dbReference type="Proteomes" id="UP001595896">
    <property type="component" value="Unassembled WGS sequence"/>
</dbReference>
<name>A0ABV9NXH5_9BACI</name>
<gene>
    <name evidence="5" type="ORF">ACFO4L_10595</name>
</gene>
<feature type="domain" description="Nudix hydrolase" evidence="4">
    <location>
        <begin position="3"/>
        <end position="130"/>
    </location>
</feature>
<dbReference type="InterPro" id="IPR020476">
    <property type="entry name" value="Nudix_hydrolase"/>
</dbReference>
<reference evidence="6" key="1">
    <citation type="journal article" date="2019" name="Int. J. Syst. Evol. Microbiol.">
        <title>The Global Catalogue of Microorganisms (GCM) 10K type strain sequencing project: providing services to taxonomists for standard genome sequencing and annotation.</title>
        <authorList>
            <consortium name="The Broad Institute Genomics Platform"/>
            <consortium name="The Broad Institute Genome Sequencing Center for Infectious Disease"/>
            <person name="Wu L."/>
            <person name="Ma J."/>
        </authorList>
    </citation>
    <scope>NUCLEOTIDE SEQUENCE [LARGE SCALE GENOMIC DNA]</scope>
    <source>
        <strain evidence="6">JCM 12165</strain>
    </source>
</reference>
<proteinExistence type="inferred from homology"/>
<protein>
    <submittedName>
        <fullName evidence="5">NUDIX domain-containing protein</fullName>
    </submittedName>
</protein>
<dbReference type="PANTHER" id="PTHR43046">
    <property type="entry name" value="GDP-MANNOSE MANNOSYL HYDROLASE"/>
    <property type="match status" value="1"/>
</dbReference>
<dbReference type="EMBL" id="JBHSGK010000011">
    <property type="protein sequence ID" value="MFC4737036.1"/>
    <property type="molecule type" value="Genomic_DNA"/>
</dbReference>
<dbReference type="InterPro" id="IPR000086">
    <property type="entry name" value="NUDIX_hydrolase_dom"/>
</dbReference>
<comment type="similarity">
    <text evidence="3">Belongs to the Nudix hydrolase family.</text>
</comment>
<dbReference type="PROSITE" id="PS00893">
    <property type="entry name" value="NUDIX_BOX"/>
    <property type="match status" value="1"/>
</dbReference>
<dbReference type="InterPro" id="IPR020084">
    <property type="entry name" value="NUDIX_hydrolase_CS"/>
</dbReference>
<dbReference type="PANTHER" id="PTHR43046:SF14">
    <property type="entry name" value="MUTT_NUDIX FAMILY PROTEIN"/>
    <property type="match status" value="1"/>
</dbReference>
<keyword evidence="6" id="KW-1185">Reference proteome</keyword>
<dbReference type="InterPro" id="IPR015797">
    <property type="entry name" value="NUDIX_hydrolase-like_dom_sf"/>
</dbReference>
<dbReference type="Gene3D" id="3.90.79.10">
    <property type="entry name" value="Nucleoside Triphosphate Pyrophosphohydrolase"/>
    <property type="match status" value="1"/>
</dbReference>
<evidence type="ECO:0000256" key="1">
    <source>
        <dbReference type="ARBA" id="ARBA00001946"/>
    </source>
</evidence>
<dbReference type="RefSeq" id="WP_377909645.1">
    <property type="nucleotide sequence ID" value="NZ_JBHSGK010000011.1"/>
</dbReference>
<keyword evidence="2 3" id="KW-0378">Hydrolase</keyword>
<evidence type="ECO:0000256" key="2">
    <source>
        <dbReference type="ARBA" id="ARBA00022801"/>
    </source>
</evidence>
<sequence>METLQRITNCMIEYEGRLLMIKKPKRGWWYVPGGKMEHEELAPEAAAREVYEETGLTIRRPELRGILTHLVTDGESYVEKRTMFLFYAKGFSGTLRSRSPEGELDWIPVSGLSDIPMDEADRKAVSAVMNEPGLLYGTLIYNHHRELQEAVFELNGRRL</sequence>